<feature type="transmembrane region" description="Helical" evidence="2">
    <location>
        <begin position="56"/>
        <end position="77"/>
    </location>
</feature>
<proteinExistence type="predicted"/>
<protein>
    <submittedName>
        <fullName evidence="3">Uncharacterized protein</fullName>
    </submittedName>
</protein>
<feature type="transmembrane region" description="Helical" evidence="2">
    <location>
        <begin position="17"/>
        <end position="36"/>
    </location>
</feature>
<feature type="transmembrane region" description="Helical" evidence="2">
    <location>
        <begin position="246"/>
        <end position="267"/>
    </location>
</feature>
<organism evidence="3 4">
    <name type="scientific">Byssothecium circinans</name>
    <dbReference type="NCBI Taxonomy" id="147558"/>
    <lineage>
        <taxon>Eukaryota</taxon>
        <taxon>Fungi</taxon>
        <taxon>Dikarya</taxon>
        <taxon>Ascomycota</taxon>
        <taxon>Pezizomycotina</taxon>
        <taxon>Dothideomycetes</taxon>
        <taxon>Pleosporomycetidae</taxon>
        <taxon>Pleosporales</taxon>
        <taxon>Massarineae</taxon>
        <taxon>Massarinaceae</taxon>
        <taxon>Byssothecium</taxon>
    </lineage>
</organism>
<feature type="region of interest" description="Disordered" evidence="1">
    <location>
        <begin position="163"/>
        <end position="240"/>
    </location>
</feature>
<keyword evidence="4" id="KW-1185">Reference proteome</keyword>
<accession>A0A6A5TQ85</accession>
<dbReference type="AlphaFoldDB" id="A0A6A5TQ85"/>
<feature type="compositionally biased region" description="Acidic residues" evidence="1">
    <location>
        <begin position="226"/>
        <end position="237"/>
    </location>
</feature>
<gene>
    <name evidence="3" type="ORF">CC80DRAFT_550426</name>
</gene>
<evidence type="ECO:0000313" key="4">
    <source>
        <dbReference type="Proteomes" id="UP000800035"/>
    </source>
</evidence>
<reference evidence="3" key="1">
    <citation type="journal article" date="2020" name="Stud. Mycol.">
        <title>101 Dothideomycetes genomes: a test case for predicting lifestyles and emergence of pathogens.</title>
        <authorList>
            <person name="Haridas S."/>
            <person name="Albert R."/>
            <person name="Binder M."/>
            <person name="Bloem J."/>
            <person name="Labutti K."/>
            <person name="Salamov A."/>
            <person name="Andreopoulos B."/>
            <person name="Baker S."/>
            <person name="Barry K."/>
            <person name="Bills G."/>
            <person name="Bluhm B."/>
            <person name="Cannon C."/>
            <person name="Castanera R."/>
            <person name="Culley D."/>
            <person name="Daum C."/>
            <person name="Ezra D."/>
            <person name="Gonzalez J."/>
            <person name="Henrissat B."/>
            <person name="Kuo A."/>
            <person name="Liang C."/>
            <person name="Lipzen A."/>
            <person name="Lutzoni F."/>
            <person name="Magnuson J."/>
            <person name="Mondo S."/>
            <person name="Nolan M."/>
            <person name="Ohm R."/>
            <person name="Pangilinan J."/>
            <person name="Park H.-J."/>
            <person name="Ramirez L."/>
            <person name="Alfaro M."/>
            <person name="Sun H."/>
            <person name="Tritt A."/>
            <person name="Yoshinaga Y."/>
            <person name="Zwiers L.-H."/>
            <person name="Turgeon B."/>
            <person name="Goodwin S."/>
            <person name="Spatafora J."/>
            <person name="Crous P."/>
            <person name="Grigoriev I."/>
        </authorList>
    </citation>
    <scope>NUCLEOTIDE SEQUENCE</scope>
    <source>
        <strain evidence="3">CBS 675.92</strain>
    </source>
</reference>
<keyword evidence="2" id="KW-0472">Membrane</keyword>
<evidence type="ECO:0000256" key="1">
    <source>
        <dbReference type="SAM" id="MobiDB-lite"/>
    </source>
</evidence>
<dbReference type="EMBL" id="ML976999">
    <property type="protein sequence ID" value="KAF1954404.1"/>
    <property type="molecule type" value="Genomic_DNA"/>
</dbReference>
<dbReference type="OrthoDB" id="10664076at2759"/>
<evidence type="ECO:0000256" key="2">
    <source>
        <dbReference type="SAM" id="Phobius"/>
    </source>
</evidence>
<dbReference type="Proteomes" id="UP000800035">
    <property type="component" value="Unassembled WGS sequence"/>
</dbReference>
<keyword evidence="2" id="KW-1133">Transmembrane helix</keyword>
<evidence type="ECO:0000313" key="3">
    <source>
        <dbReference type="EMBL" id="KAF1954404.1"/>
    </source>
</evidence>
<feature type="compositionally biased region" description="Polar residues" evidence="1">
    <location>
        <begin position="171"/>
        <end position="182"/>
    </location>
</feature>
<keyword evidence="2" id="KW-0812">Transmembrane</keyword>
<name>A0A6A5TQ85_9PLEO</name>
<sequence>MKFRIYKRVEDDIFPNWLLPSNSLWLYFPVLVYLFLSHRRHQSTAKPSRRKPDTHLTMHFPASIAVLTLVASLTHALPTRHHNISGLPYYRNTSTIRAVPSQVPNCTAMNPTVIQMYNATHMQFYNGTWLAHNRTNCTAQVPKPKMPVPVNITLTHTTTMAGTLTSSTSMRATGTQSASRQSAPHKPLHLPKVTNVPDLIRGADRPTKHTLRSSTSTGNATTTPDTPEEDEDEDGDEVPTKPLEGYTIFVVTFLSVVLVVTLISVVYPCKPGPH</sequence>